<dbReference type="SMART" id="SM00034">
    <property type="entry name" value="CLECT"/>
    <property type="match status" value="1"/>
</dbReference>
<dbReference type="InterPro" id="IPR050111">
    <property type="entry name" value="C-type_lectin/snaclec_domain"/>
</dbReference>
<protein>
    <submittedName>
        <fullName evidence="6">C-type lectin domain containing 17A</fullName>
    </submittedName>
</protein>
<keyword evidence="1" id="KW-0430">Lectin</keyword>
<evidence type="ECO:0000259" key="5">
    <source>
        <dbReference type="PROSITE" id="PS50041"/>
    </source>
</evidence>
<proteinExistence type="predicted"/>
<dbReference type="GeneID" id="103168381"/>
<gene>
    <name evidence="6" type="primary">CLEC17A</name>
</gene>
<feature type="domain" description="C-type lectin" evidence="5">
    <location>
        <begin position="242"/>
        <end position="354"/>
    </location>
</feature>
<dbReference type="OrthoDB" id="418245at2759"/>
<dbReference type="CTD" id="388512"/>
<dbReference type="PANTHER" id="PTHR22803">
    <property type="entry name" value="MANNOSE, PHOSPHOLIPASE, LECTIN RECEPTOR RELATED"/>
    <property type="match status" value="1"/>
</dbReference>
<accession>A0A6I8NAB6</accession>
<dbReference type="GO" id="GO:0042806">
    <property type="term" value="F:fucose binding"/>
    <property type="evidence" value="ECO:0000318"/>
    <property type="project" value="GO_Central"/>
</dbReference>
<dbReference type="SUPFAM" id="SSF56436">
    <property type="entry name" value="C-type lectin-like"/>
    <property type="match status" value="1"/>
</dbReference>
<evidence type="ECO:0000256" key="1">
    <source>
        <dbReference type="ARBA" id="ARBA00022734"/>
    </source>
</evidence>
<dbReference type="Gene3D" id="3.10.100.10">
    <property type="entry name" value="Mannose-Binding Protein A, subunit A"/>
    <property type="match status" value="1"/>
</dbReference>
<dbReference type="GO" id="GO:0005537">
    <property type="term" value="F:D-mannose binding"/>
    <property type="evidence" value="ECO:0000318"/>
    <property type="project" value="GO_Central"/>
</dbReference>
<keyword evidence="4" id="KW-1133">Transmembrane helix</keyword>
<evidence type="ECO:0000256" key="3">
    <source>
        <dbReference type="SAM" id="MobiDB-lite"/>
    </source>
</evidence>
<dbReference type="Proteomes" id="UP000002279">
    <property type="component" value="Chromosome 7"/>
</dbReference>
<dbReference type="KEGG" id="oaa:103168381"/>
<dbReference type="RefSeq" id="XP_028924385.1">
    <property type="nucleotide sequence ID" value="XM_029068552.2"/>
</dbReference>
<dbReference type="GO" id="GO:0009897">
    <property type="term" value="C:external side of plasma membrane"/>
    <property type="evidence" value="ECO:0000318"/>
    <property type="project" value="GO_Central"/>
</dbReference>
<evidence type="ECO:0000313" key="7">
    <source>
        <dbReference type="Proteomes" id="UP000002279"/>
    </source>
</evidence>
<dbReference type="GeneTree" id="ENSGT00940000163153"/>
<dbReference type="InterPro" id="IPR018378">
    <property type="entry name" value="C-type_lectin_CS"/>
</dbReference>
<feature type="region of interest" description="Disordered" evidence="3">
    <location>
        <begin position="1"/>
        <end position="90"/>
    </location>
</feature>
<keyword evidence="4" id="KW-0472">Membrane</keyword>
<dbReference type="InterPro" id="IPR016187">
    <property type="entry name" value="CTDL_fold"/>
</dbReference>
<evidence type="ECO:0000313" key="6">
    <source>
        <dbReference type="Ensembl" id="ENSOANP00000037705.1"/>
    </source>
</evidence>
<keyword evidence="7" id="KW-1185">Reference proteome</keyword>
<name>A0A6I8NAB6_ORNAN</name>
<keyword evidence="4" id="KW-0812">Transmembrane</keyword>
<dbReference type="CDD" id="cd03590">
    <property type="entry name" value="CLECT_DC-SIGN_like"/>
    <property type="match status" value="1"/>
</dbReference>
<dbReference type="PROSITE" id="PS00615">
    <property type="entry name" value="C_TYPE_LECTIN_1"/>
    <property type="match status" value="1"/>
</dbReference>
<organism evidence="6 7">
    <name type="scientific">Ornithorhynchus anatinus</name>
    <name type="common">Duckbill platypus</name>
    <dbReference type="NCBI Taxonomy" id="9258"/>
    <lineage>
        <taxon>Eukaryota</taxon>
        <taxon>Metazoa</taxon>
        <taxon>Chordata</taxon>
        <taxon>Craniata</taxon>
        <taxon>Vertebrata</taxon>
        <taxon>Euteleostomi</taxon>
        <taxon>Mammalia</taxon>
        <taxon>Monotremata</taxon>
        <taxon>Ornithorhynchidae</taxon>
        <taxon>Ornithorhynchus</taxon>
    </lineage>
</organism>
<reference evidence="6" key="2">
    <citation type="submission" date="2025-08" db="UniProtKB">
        <authorList>
            <consortium name="Ensembl"/>
        </authorList>
    </citation>
    <scope>IDENTIFICATION</scope>
    <source>
        <strain evidence="6">Glennie</strain>
    </source>
</reference>
<dbReference type="InterPro" id="IPR016186">
    <property type="entry name" value="C-type_lectin-like/link_sf"/>
</dbReference>
<reference evidence="6 7" key="1">
    <citation type="journal article" date="2008" name="Nature">
        <title>Genome analysis of the platypus reveals unique signatures of evolution.</title>
        <authorList>
            <person name="Warren W.C."/>
            <person name="Hillier L.W."/>
            <person name="Marshall Graves J.A."/>
            <person name="Birney E."/>
            <person name="Ponting C.P."/>
            <person name="Grutzner F."/>
            <person name="Belov K."/>
            <person name="Miller W."/>
            <person name="Clarke L."/>
            <person name="Chinwalla A.T."/>
            <person name="Yang S.P."/>
            <person name="Heger A."/>
            <person name="Locke D.P."/>
            <person name="Miethke P."/>
            <person name="Waters P.D."/>
            <person name="Veyrunes F."/>
            <person name="Fulton L."/>
            <person name="Fulton B."/>
            <person name="Graves T."/>
            <person name="Wallis J."/>
            <person name="Puente X.S."/>
            <person name="Lopez-Otin C."/>
            <person name="Ordonez G.R."/>
            <person name="Eichler E.E."/>
            <person name="Chen L."/>
            <person name="Cheng Z."/>
            <person name="Deakin J.E."/>
            <person name="Alsop A."/>
            <person name="Thompson K."/>
            <person name="Kirby P."/>
            <person name="Papenfuss A.T."/>
            <person name="Wakefield M.J."/>
            <person name="Olender T."/>
            <person name="Lancet D."/>
            <person name="Huttley G.A."/>
            <person name="Smit A.F."/>
            <person name="Pask A."/>
            <person name="Temple-Smith P."/>
            <person name="Batzer M.A."/>
            <person name="Walker J.A."/>
            <person name="Konkel M.K."/>
            <person name="Harris R.S."/>
            <person name="Whittington C.M."/>
            <person name="Wong E.S."/>
            <person name="Gemmell N.J."/>
            <person name="Buschiazzo E."/>
            <person name="Vargas Jentzsch I.M."/>
            <person name="Merkel A."/>
            <person name="Schmitz J."/>
            <person name="Zemann A."/>
            <person name="Churakov G."/>
            <person name="Kriegs J.O."/>
            <person name="Brosius J."/>
            <person name="Murchison E.P."/>
            <person name="Sachidanandam R."/>
            <person name="Smith C."/>
            <person name="Hannon G.J."/>
            <person name="Tsend-Ayush E."/>
            <person name="McMillan D."/>
            <person name="Attenborough R."/>
            <person name="Rens W."/>
            <person name="Ferguson-Smith M."/>
            <person name="Lefevre C.M."/>
            <person name="Sharp J.A."/>
            <person name="Nicholas K.R."/>
            <person name="Ray D.A."/>
            <person name="Kube M."/>
            <person name="Reinhardt R."/>
            <person name="Pringle T.H."/>
            <person name="Taylor J."/>
            <person name="Jones R.C."/>
            <person name="Nixon B."/>
            <person name="Dacheux J.L."/>
            <person name="Niwa H."/>
            <person name="Sekita Y."/>
            <person name="Huang X."/>
            <person name="Stark A."/>
            <person name="Kheradpour P."/>
            <person name="Kellis M."/>
            <person name="Flicek P."/>
            <person name="Chen Y."/>
            <person name="Webber C."/>
            <person name="Hardison R."/>
            <person name="Nelson J."/>
            <person name="Hallsworth-Pepin K."/>
            <person name="Delehaunty K."/>
            <person name="Markovic C."/>
            <person name="Minx P."/>
            <person name="Feng Y."/>
            <person name="Kremitzki C."/>
            <person name="Mitreva M."/>
            <person name="Glasscock J."/>
            <person name="Wylie T."/>
            <person name="Wohldmann P."/>
            <person name="Thiru P."/>
            <person name="Nhan M.N."/>
            <person name="Pohl C.S."/>
            <person name="Smith S.M."/>
            <person name="Hou S."/>
            <person name="Nefedov M."/>
            <person name="de Jong P.J."/>
            <person name="Renfree M.B."/>
            <person name="Mardis E.R."/>
            <person name="Wilson R.K."/>
        </authorList>
    </citation>
    <scope>NUCLEOTIDE SEQUENCE [LARGE SCALE GENOMIC DNA]</scope>
    <source>
        <strain evidence="6 7">Glennie</strain>
    </source>
</reference>
<dbReference type="InterPro" id="IPR033989">
    <property type="entry name" value="CD209-like_CTLD"/>
</dbReference>
<dbReference type="InterPro" id="IPR001304">
    <property type="entry name" value="C-type_lectin-like"/>
</dbReference>
<dbReference type="OMA" id="SFWEPEE"/>
<evidence type="ECO:0000256" key="2">
    <source>
        <dbReference type="ARBA" id="ARBA00023157"/>
    </source>
</evidence>
<dbReference type="Ensembl" id="ENSOANT00000049269.1">
    <property type="protein sequence ID" value="ENSOANP00000037705.1"/>
    <property type="gene ID" value="ENSOANG00000049128.1"/>
</dbReference>
<reference evidence="6" key="3">
    <citation type="submission" date="2025-09" db="UniProtKB">
        <authorList>
            <consortium name="Ensembl"/>
        </authorList>
    </citation>
    <scope>IDENTIFICATION</scope>
    <source>
        <strain evidence="6">Glennie</strain>
    </source>
</reference>
<feature type="transmembrane region" description="Helical" evidence="4">
    <location>
        <begin position="125"/>
        <end position="148"/>
    </location>
</feature>
<keyword evidence="2" id="KW-1015">Disulfide bond</keyword>
<dbReference type="InParanoid" id="A0A6I8NAB6"/>
<dbReference type="GO" id="GO:0006955">
    <property type="term" value="P:immune response"/>
    <property type="evidence" value="ECO:0000318"/>
    <property type="project" value="GO_Central"/>
</dbReference>
<evidence type="ECO:0000256" key="4">
    <source>
        <dbReference type="SAM" id="Phobius"/>
    </source>
</evidence>
<dbReference type="GO" id="GO:0038187">
    <property type="term" value="F:pattern recognition receptor activity"/>
    <property type="evidence" value="ECO:0000318"/>
    <property type="project" value="GO_Central"/>
</dbReference>
<sequence length="359" mass="40313">MTLSSQYGNWFSFRRGRTGAVEDMGDDDDYENVSPTNEAPPVKPGKRKAQRPGSIAPPRPPRAGRGLAKPTLPDKSPKEDLTLTTVSCPPPRLGLDLNSTAVAMAFEPPQDVPPPARFSQKGKMVVSLCVLVGTALLLGLTGLALTLLKYQETAQELRMLTLQQLEWVMNVSKVTAEAKRDREAIRADARRELANLWAVVPNVSEIRKDIEQIKMDANRAVQELRDMLGCPCNFCPKNWLPFKGKCYYFSTITKTWENAGRFCMENLSHLVTISNTEEQKFLAKVHGSPRIYWLGLSDRHREGQWQWMDGSPVSLSFWQPGEPNNRNGENCGAMSQDGSWNDLDCDQTTYWICEKQCTC</sequence>
<dbReference type="FunCoup" id="A0A6I8NAB6">
    <property type="interactions" value="74"/>
</dbReference>
<dbReference type="Bgee" id="ENSOANG00000049128">
    <property type="expression patterns" value="Expressed in heart and 5 other cell types or tissues"/>
</dbReference>
<dbReference type="Pfam" id="PF00059">
    <property type="entry name" value="Lectin_C"/>
    <property type="match status" value="1"/>
</dbReference>
<dbReference type="PROSITE" id="PS50041">
    <property type="entry name" value="C_TYPE_LECTIN_2"/>
    <property type="match status" value="1"/>
</dbReference>
<dbReference type="AlphaFoldDB" id="A0A6I8NAB6"/>